<dbReference type="SFLD" id="SFLDG01072">
    <property type="entry name" value="dehydrogenase_like"/>
    <property type="match status" value="1"/>
</dbReference>
<evidence type="ECO:0000256" key="2">
    <source>
        <dbReference type="ARBA" id="ARBA00022485"/>
    </source>
</evidence>
<organism evidence="9 10">
    <name type="scientific">Streptomyces zagrosensis</name>
    <dbReference type="NCBI Taxonomy" id="1042984"/>
    <lineage>
        <taxon>Bacteria</taxon>
        <taxon>Bacillati</taxon>
        <taxon>Actinomycetota</taxon>
        <taxon>Actinomycetes</taxon>
        <taxon>Kitasatosporales</taxon>
        <taxon>Streptomycetaceae</taxon>
        <taxon>Streptomyces</taxon>
    </lineage>
</organism>
<dbReference type="PANTHER" id="PTHR43273:SF8">
    <property type="entry name" value="RADICAL SAM DOMAIN PROTEIN"/>
    <property type="match status" value="1"/>
</dbReference>
<dbReference type="Pfam" id="PF04055">
    <property type="entry name" value="Radical_SAM"/>
    <property type="match status" value="1"/>
</dbReference>
<dbReference type="InterPro" id="IPR023867">
    <property type="entry name" value="Sulphatase_maturase_rSAM"/>
</dbReference>
<dbReference type="InterPro" id="IPR026335">
    <property type="entry name" value="rSAM_SPASM_FxsB"/>
</dbReference>
<evidence type="ECO:0000313" key="10">
    <source>
        <dbReference type="Proteomes" id="UP000588098"/>
    </source>
</evidence>
<feature type="region of interest" description="Disordered" evidence="7">
    <location>
        <begin position="1"/>
        <end position="45"/>
    </location>
</feature>
<gene>
    <name evidence="9" type="ORF">FHS42_003999</name>
</gene>
<dbReference type="InterPro" id="IPR007197">
    <property type="entry name" value="rSAM"/>
</dbReference>
<dbReference type="InterPro" id="IPR013785">
    <property type="entry name" value="Aldolase_TIM"/>
</dbReference>
<dbReference type="Gene3D" id="3.20.20.70">
    <property type="entry name" value="Aldolase class I"/>
    <property type="match status" value="1"/>
</dbReference>
<dbReference type="GO" id="GO:0046872">
    <property type="term" value="F:metal ion binding"/>
    <property type="evidence" value="ECO:0007669"/>
    <property type="project" value="UniProtKB-KW"/>
</dbReference>
<dbReference type="GO" id="GO:0051539">
    <property type="term" value="F:4 iron, 4 sulfur cluster binding"/>
    <property type="evidence" value="ECO:0007669"/>
    <property type="project" value="UniProtKB-KW"/>
</dbReference>
<dbReference type="CDD" id="cd01335">
    <property type="entry name" value="Radical_SAM"/>
    <property type="match status" value="1"/>
</dbReference>
<dbReference type="EMBL" id="JACHJL010000009">
    <property type="protein sequence ID" value="MBB5936922.1"/>
    <property type="molecule type" value="Genomic_DNA"/>
</dbReference>
<dbReference type="InterPro" id="IPR058240">
    <property type="entry name" value="rSAM_sf"/>
</dbReference>
<evidence type="ECO:0000313" key="9">
    <source>
        <dbReference type="EMBL" id="MBB5936922.1"/>
    </source>
</evidence>
<dbReference type="SFLD" id="SFLDG01386">
    <property type="entry name" value="main_SPASM_domain-containing"/>
    <property type="match status" value="1"/>
</dbReference>
<sequence>MAHGKAGERRPQPTAARPACPPHAPGLGAADPPGEPPTSLSKPDTLSTTAAAVPFQQFILKVNGRCNLNCRYCYLYSGPDTGWRRRAAVTSERVRARTAYRIAEHAAEHGLREISLVLHGGEPLLAGAAEVAAIVERVRAAVPANCTVRAVIQTNGTLLTDAGLHTLAASGIRVGVSLDGGLQRHNRARVDHAGRPSWTAATRGLRLLAERHPDAYAGVLCVVDATLDPAEVYGSLLGFSPPMLDFLLPHGNWSAPPPGLPGVDAHGEPAPREQPVPYGNWLCAVFDQWWLADRRRVRVRLFQECLALLLGLPAATESVGLQPFTAAVVETDGTIEQSDALKSAYEGAAATGLDVFRHSFDDALAHPGIAARQAGADALAPSCLRCPVVRVCGGGHYAHRYHHGAGFRHPSVYCADLRHLIEHIAGRLAEAAGA</sequence>
<evidence type="ECO:0000256" key="1">
    <source>
        <dbReference type="ARBA" id="ARBA00001966"/>
    </source>
</evidence>
<keyword evidence="6" id="KW-0411">Iron-sulfur</keyword>
<accession>A0A7W9QDB0</accession>
<comment type="cofactor">
    <cofactor evidence="1">
        <name>[4Fe-4S] cluster</name>
        <dbReference type="ChEBI" id="CHEBI:49883"/>
    </cofactor>
</comment>
<evidence type="ECO:0000256" key="7">
    <source>
        <dbReference type="SAM" id="MobiDB-lite"/>
    </source>
</evidence>
<keyword evidence="5" id="KW-0408">Iron</keyword>
<dbReference type="PANTHER" id="PTHR43273">
    <property type="entry name" value="ANAEROBIC SULFATASE-MATURATING ENZYME HOMOLOG ASLB-RELATED"/>
    <property type="match status" value="1"/>
</dbReference>
<evidence type="ECO:0000256" key="5">
    <source>
        <dbReference type="ARBA" id="ARBA00023004"/>
    </source>
</evidence>
<name>A0A7W9QDB0_9ACTN</name>
<dbReference type="PROSITE" id="PS01305">
    <property type="entry name" value="MOAA_NIFB_PQQE"/>
    <property type="match status" value="1"/>
</dbReference>
<reference evidence="9 10" key="1">
    <citation type="submission" date="2020-08" db="EMBL/GenBank/DDBJ databases">
        <title>Genomic Encyclopedia of Type Strains, Phase III (KMG-III): the genomes of soil and plant-associated and newly described type strains.</title>
        <authorList>
            <person name="Whitman W."/>
        </authorList>
    </citation>
    <scope>NUCLEOTIDE SEQUENCE [LARGE SCALE GENOMIC DNA]</scope>
    <source>
        <strain evidence="9 10">CECT 8305</strain>
    </source>
</reference>
<keyword evidence="4" id="KW-0479">Metal-binding</keyword>
<dbReference type="SFLD" id="SFLDS00029">
    <property type="entry name" value="Radical_SAM"/>
    <property type="match status" value="1"/>
</dbReference>
<dbReference type="Proteomes" id="UP000588098">
    <property type="component" value="Unassembled WGS sequence"/>
</dbReference>
<evidence type="ECO:0000256" key="4">
    <source>
        <dbReference type="ARBA" id="ARBA00022723"/>
    </source>
</evidence>
<dbReference type="GO" id="GO:0016491">
    <property type="term" value="F:oxidoreductase activity"/>
    <property type="evidence" value="ECO:0007669"/>
    <property type="project" value="InterPro"/>
</dbReference>
<proteinExistence type="predicted"/>
<dbReference type="AlphaFoldDB" id="A0A7W9QDB0"/>
<dbReference type="InterPro" id="IPR000385">
    <property type="entry name" value="MoaA_NifB_PqqE_Fe-S-bd_CS"/>
</dbReference>
<evidence type="ECO:0000259" key="8">
    <source>
        <dbReference type="Pfam" id="PF04055"/>
    </source>
</evidence>
<feature type="domain" description="Radical SAM core" evidence="8">
    <location>
        <begin position="63"/>
        <end position="211"/>
    </location>
</feature>
<dbReference type="NCBIfam" id="TIGR04269">
    <property type="entry name" value="SAM_SPASM_FxsB"/>
    <property type="match status" value="1"/>
</dbReference>
<keyword evidence="3" id="KW-0949">S-adenosyl-L-methionine</keyword>
<dbReference type="SFLD" id="SFLDG01067">
    <property type="entry name" value="SPASM/twitch_domain_containing"/>
    <property type="match status" value="1"/>
</dbReference>
<evidence type="ECO:0000256" key="3">
    <source>
        <dbReference type="ARBA" id="ARBA00022691"/>
    </source>
</evidence>
<feature type="compositionally biased region" description="Basic and acidic residues" evidence="7">
    <location>
        <begin position="1"/>
        <end position="11"/>
    </location>
</feature>
<comment type="caution">
    <text evidence="9">The sequence shown here is derived from an EMBL/GenBank/DDBJ whole genome shotgun (WGS) entry which is preliminary data.</text>
</comment>
<keyword evidence="2" id="KW-0004">4Fe-4S</keyword>
<evidence type="ECO:0000256" key="6">
    <source>
        <dbReference type="ARBA" id="ARBA00023014"/>
    </source>
</evidence>
<protein>
    <recommendedName>
        <fullName evidence="8">Radical SAM core domain-containing protein</fullName>
    </recommendedName>
</protein>
<dbReference type="SUPFAM" id="SSF102114">
    <property type="entry name" value="Radical SAM enzymes"/>
    <property type="match status" value="1"/>
</dbReference>
<keyword evidence="10" id="KW-1185">Reference proteome</keyword>